<feature type="transmembrane region" description="Helical" evidence="6">
    <location>
        <begin position="64"/>
        <end position="85"/>
    </location>
</feature>
<keyword evidence="4 6" id="KW-0472">Membrane</keyword>
<dbReference type="GO" id="GO:0016020">
    <property type="term" value="C:membrane"/>
    <property type="evidence" value="ECO:0007669"/>
    <property type="project" value="UniProtKB-SubCell"/>
</dbReference>
<comment type="subcellular location">
    <subcellularLocation>
        <location evidence="1">Membrane</location>
        <topology evidence="1">Multi-pass membrane protein</topology>
    </subcellularLocation>
</comment>
<keyword evidence="3 6" id="KW-1133">Transmembrane helix</keyword>
<dbReference type="EMBL" id="JABEYC010000655">
    <property type="protein sequence ID" value="KAF4975299.1"/>
    <property type="molecule type" value="Genomic_DNA"/>
</dbReference>
<evidence type="ECO:0000313" key="9">
    <source>
        <dbReference type="Proteomes" id="UP000635477"/>
    </source>
</evidence>
<organism evidence="8 9">
    <name type="scientific">Fusarium zealandicum</name>
    <dbReference type="NCBI Taxonomy" id="1053134"/>
    <lineage>
        <taxon>Eukaryota</taxon>
        <taxon>Fungi</taxon>
        <taxon>Dikarya</taxon>
        <taxon>Ascomycota</taxon>
        <taxon>Pezizomycotina</taxon>
        <taxon>Sordariomycetes</taxon>
        <taxon>Hypocreomycetidae</taxon>
        <taxon>Hypocreales</taxon>
        <taxon>Nectriaceae</taxon>
        <taxon>Fusarium</taxon>
        <taxon>Fusarium staphyleae species complex</taxon>
    </lineage>
</organism>
<comment type="caution">
    <text evidence="8">The sequence shown here is derived from an EMBL/GenBank/DDBJ whole genome shotgun (WGS) entry which is preliminary data.</text>
</comment>
<dbReference type="PANTHER" id="PTHR42058">
    <property type="entry name" value="G_PROTEIN_RECEP_F2_4 DOMAIN-CONTAINING PROTEIN"/>
    <property type="match status" value="1"/>
</dbReference>
<protein>
    <recommendedName>
        <fullName evidence="7">G-protein coupled receptors family 2 profile 2 domain-containing protein</fullName>
    </recommendedName>
</protein>
<keyword evidence="9" id="KW-1185">Reference proteome</keyword>
<evidence type="ECO:0000256" key="6">
    <source>
        <dbReference type="SAM" id="Phobius"/>
    </source>
</evidence>
<accession>A0A8H4UEV9</accession>
<feature type="compositionally biased region" description="Polar residues" evidence="5">
    <location>
        <begin position="454"/>
        <end position="468"/>
    </location>
</feature>
<dbReference type="GO" id="GO:0004930">
    <property type="term" value="F:G protein-coupled receptor activity"/>
    <property type="evidence" value="ECO:0007669"/>
    <property type="project" value="InterPro"/>
</dbReference>
<dbReference type="GO" id="GO:0007166">
    <property type="term" value="P:cell surface receptor signaling pathway"/>
    <property type="evidence" value="ECO:0007669"/>
    <property type="project" value="InterPro"/>
</dbReference>
<evidence type="ECO:0000256" key="5">
    <source>
        <dbReference type="SAM" id="MobiDB-lite"/>
    </source>
</evidence>
<dbReference type="InterPro" id="IPR017981">
    <property type="entry name" value="GPCR_2-like_7TM"/>
</dbReference>
<evidence type="ECO:0000259" key="7">
    <source>
        <dbReference type="PROSITE" id="PS50261"/>
    </source>
</evidence>
<dbReference type="Proteomes" id="UP000635477">
    <property type="component" value="Unassembled WGS sequence"/>
</dbReference>
<sequence length="488" mass="53976">MANTSEINMCPPPFFEAGLFPDEGGFVNGRLCENVGPISCCLPCPMTEWVYPDRFGTLTETANWVSLFSVICCIFLLLSWACLPVDKTNRHYLSICLTIAVLLMNMGFVVPLAAQPEQCYNKITPHSMKTSHVCGASGSFLLLGGWAGVMWVFLRSLSLHLQICWQVLVGRSFMIFAQAAGWGVPILGITLALVFSGVSFRFGATCHINHANSLADFWIPLLLFAGLTVIITFTTFGYCIKVYLAALSDNGASSEGSSLPTYATSVRTMSPRQAYRRVRRVVALQWRGIAIVLIIIADVIFFSVIFVFQDNVVQSVTDDPTKAREWTRCLFENKGDKYKCLGETDSLVVNEATVTAVLLLLALNGIWLLFFLGRWSMVIGWFDLVKTPFSKGKKEFVSVDARADVKNIPRSYEMLSRDSSAAVTPITPVKSPEGGRRTPDYFGRTARYHAPVRSFSSPKPPQASSWDAGQTFALPTHDEMNPLGMNRT</sequence>
<dbReference type="OrthoDB" id="26203at2759"/>
<evidence type="ECO:0000256" key="2">
    <source>
        <dbReference type="ARBA" id="ARBA00022692"/>
    </source>
</evidence>
<feature type="transmembrane region" description="Helical" evidence="6">
    <location>
        <begin position="134"/>
        <end position="154"/>
    </location>
</feature>
<evidence type="ECO:0000256" key="4">
    <source>
        <dbReference type="ARBA" id="ARBA00023136"/>
    </source>
</evidence>
<dbReference type="AlphaFoldDB" id="A0A8H4UEV9"/>
<feature type="transmembrane region" description="Helical" evidence="6">
    <location>
        <begin position="175"/>
        <end position="197"/>
    </location>
</feature>
<dbReference type="InterPro" id="IPR000832">
    <property type="entry name" value="GPCR_2_secretin-like"/>
</dbReference>
<evidence type="ECO:0000256" key="1">
    <source>
        <dbReference type="ARBA" id="ARBA00004141"/>
    </source>
</evidence>
<name>A0A8H4UEV9_9HYPO</name>
<dbReference type="Gene3D" id="1.20.1070.10">
    <property type="entry name" value="Rhodopsin 7-helix transmembrane proteins"/>
    <property type="match status" value="1"/>
</dbReference>
<reference evidence="8" key="1">
    <citation type="journal article" date="2020" name="BMC Genomics">
        <title>Correction to: Identification and distribution of gene clusters required for synthesis of sphingolipid metabolism inhibitors in diverse species of the filamentous fungus Fusarium.</title>
        <authorList>
            <person name="Kim H.S."/>
            <person name="Lohmar J.M."/>
            <person name="Busman M."/>
            <person name="Brown D.W."/>
            <person name="Naumann T.A."/>
            <person name="Divon H.H."/>
            <person name="Lysoe E."/>
            <person name="Uhlig S."/>
            <person name="Proctor R.H."/>
        </authorList>
    </citation>
    <scope>NUCLEOTIDE SEQUENCE</scope>
    <source>
        <strain evidence="8">NRRL 22465</strain>
    </source>
</reference>
<keyword evidence="2 6" id="KW-0812">Transmembrane</keyword>
<feature type="transmembrane region" description="Helical" evidence="6">
    <location>
        <begin position="352"/>
        <end position="372"/>
    </location>
</feature>
<proteinExistence type="predicted"/>
<feature type="transmembrane region" description="Helical" evidence="6">
    <location>
        <begin position="217"/>
        <end position="240"/>
    </location>
</feature>
<dbReference type="Pfam" id="PF00002">
    <property type="entry name" value="7tm_2"/>
    <property type="match status" value="1"/>
</dbReference>
<dbReference type="PROSITE" id="PS50261">
    <property type="entry name" value="G_PROTEIN_RECEP_F2_4"/>
    <property type="match status" value="1"/>
</dbReference>
<feature type="region of interest" description="Disordered" evidence="5">
    <location>
        <begin position="453"/>
        <end position="488"/>
    </location>
</feature>
<dbReference type="PANTHER" id="PTHR42058:SF1">
    <property type="entry name" value="G-PROTEIN COUPLED RECEPTORS FAMILY 2 PROFILE 2 DOMAIN-CONTAINING PROTEIN"/>
    <property type="match status" value="1"/>
</dbReference>
<evidence type="ECO:0000256" key="3">
    <source>
        <dbReference type="ARBA" id="ARBA00022989"/>
    </source>
</evidence>
<evidence type="ECO:0000313" key="8">
    <source>
        <dbReference type="EMBL" id="KAF4975299.1"/>
    </source>
</evidence>
<feature type="domain" description="G-protein coupled receptors family 2 profile 2" evidence="7">
    <location>
        <begin position="55"/>
        <end position="219"/>
    </location>
</feature>
<dbReference type="InterPro" id="IPR053247">
    <property type="entry name" value="GPCR_GPR1/git3-like"/>
</dbReference>
<feature type="transmembrane region" description="Helical" evidence="6">
    <location>
        <begin position="92"/>
        <end position="114"/>
    </location>
</feature>
<feature type="transmembrane region" description="Helical" evidence="6">
    <location>
        <begin position="286"/>
        <end position="308"/>
    </location>
</feature>
<reference evidence="8" key="2">
    <citation type="submission" date="2020-05" db="EMBL/GenBank/DDBJ databases">
        <authorList>
            <person name="Kim H.-S."/>
            <person name="Proctor R.H."/>
            <person name="Brown D.W."/>
        </authorList>
    </citation>
    <scope>NUCLEOTIDE SEQUENCE</scope>
    <source>
        <strain evidence="8">NRRL 22465</strain>
    </source>
</reference>
<gene>
    <name evidence="8" type="ORF">FZEAL_7897</name>
</gene>